<evidence type="ECO:0008006" key="3">
    <source>
        <dbReference type="Google" id="ProtNLM"/>
    </source>
</evidence>
<comment type="caution">
    <text evidence="1">The sequence shown here is derived from an EMBL/GenBank/DDBJ whole genome shotgun (WGS) entry which is preliminary data.</text>
</comment>
<evidence type="ECO:0000313" key="1">
    <source>
        <dbReference type="EMBL" id="MFC0389487.1"/>
    </source>
</evidence>
<keyword evidence="2" id="KW-1185">Reference proteome</keyword>
<name>A0ABV6J0V7_9PROT</name>
<gene>
    <name evidence="1" type="ORF">ACFFIC_28655</name>
</gene>
<organism evidence="1 2">
    <name type="scientific">Muricoccus vinaceus</name>
    <dbReference type="NCBI Taxonomy" id="424704"/>
    <lineage>
        <taxon>Bacteria</taxon>
        <taxon>Pseudomonadati</taxon>
        <taxon>Pseudomonadota</taxon>
        <taxon>Alphaproteobacteria</taxon>
        <taxon>Acetobacterales</taxon>
        <taxon>Roseomonadaceae</taxon>
        <taxon>Muricoccus</taxon>
    </lineage>
</organism>
<dbReference type="EMBL" id="JBHLVZ010000113">
    <property type="protein sequence ID" value="MFC0389487.1"/>
    <property type="molecule type" value="Genomic_DNA"/>
</dbReference>
<dbReference type="RefSeq" id="WP_377056907.1">
    <property type="nucleotide sequence ID" value="NZ_JBHLVZ010000113.1"/>
</dbReference>
<protein>
    <recommendedName>
        <fullName evidence="3">RNA polymerase sigma factor 70 region 4 type 2 domain-containing protein</fullName>
    </recommendedName>
</protein>
<evidence type="ECO:0000313" key="2">
    <source>
        <dbReference type="Proteomes" id="UP001589789"/>
    </source>
</evidence>
<proteinExistence type="predicted"/>
<reference evidence="1 2" key="1">
    <citation type="submission" date="2024-09" db="EMBL/GenBank/DDBJ databases">
        <authorList>
            <person name="Sun Q."/>
            <person name="Mori K."/>
        </authorList>
    </citation>
    <scope>NUCLEOTIDE SEQUENCE [LARGE SCALE GENOMIC DNA]</scope>
    <source>
        <strain evidence="1 2">CCM 7468</strain>
    </source>
</reference>
<sequence>MTQRAVIAALLANGTTYRGLGEALGIDPGAARMRARRAGLRTLHRTRPPNPETPRRLQVTRRMLAEGCEIEAVAERLGMTVPAVRMMLRRAAAELYRPATCSTEQGSQWP</sequence>
<accession>A0ABV6J0V7</accession>
<dbReference type="Proteomes" id="UP001589789">
    <property type="component" value="Unassembled WGS sequence"/>
</dbReference>